<dbReference type="InterPro" id="IPR036770">
    <property type="entry name" value="Ankyrin_rpt-contain_sf"/>
</dbReference>
<dbReference type="SMART" id="SM00248">
    <property type="entry name" value="ANK"/>
    <property type="match status" value="5"/>
</dbReference>
<dbReference type="FunFam" id="1.25.40.20:FF:000010">
    <property type="entry name" value="Poly [ADP-ribose] polymerase"/>
    <property type="match status" value="1"/>
</dbReference>
<evidence type="ECO:0000256" key="1">
    <source>
        <dbReference type="ARBA" id="ARBA00022737"/>
    </source>
</evidence>
<dbReference type="SUPFAM" id="SSF55729">
    <property type="entry name" value="Acyl-CoA N-acyltransferases (Nat)"/>
    <property type="match status" value="1"/>
</dbReference>
<dbReference type="Gene3D" id="3.40.630.30">
    <property type="match status" value="1"/>
</dbReference>
<sequence>MTTKISQLTTELSRVSLGIFHEDPPVGGTDVDIQLLEAAKAGDMELVKKLISAHPHSVNCRDLKLNGRHSTPLHVAAGYNRVTVVEFLLTHDADMHAKDKGGLVPLHNACSYGHYEVTELLIKHGADVNVADLWKFTPLHEAAAKGKLEICKLLLKHGADATKKNKDGNTPLDLVKEGDHDVADLLRSDAALSEAAEKGNLSREQKLSTQENINCRDNQGRNSTPLHLVEIKKEGRTNPNRAKFRKLSREVCGEVCDIPENNSVRFVYEKRPSKVSLIGEISYQFCDLKINSPSSNFDSEYYSQITFMFVKEDYQLQGIGKKLVKKVLNEFKSHDKIRPIRIQSAGRAVGFFEKLGFVKVGEIMETVCGISVFRFMQNMERPISMPT</sequence>
<dbReference type="Gene3D" id="1.25.40.20">
    <property type="entry name" value="Ankyrin repeat-containing domain"/>
    <property type="match status" value="4"/>
</dbReference>
<feature type="repeat" description="ANK" evidence="3">
    <location>
        <begin position="101"/>
        <end position="133"/>
    </location>
</feature>
<reference evidence="5" key="1">
    <citation type="submission" date="2018-11" db="EMBL/GenBank/DDBJ databases">
        <authorList>
            <person name="Alioto T."/>
            <person name="Alioto T."/>
        </authorList>
    </citation>
    <scope>NUCLEOTIDE SEQUENCE</scope>
</reference>
<dbReference type="EMBL" id="UYJE01007782">
    <property type="protein sequence ID" value="VDI57938.1"/>
    <property type="molecule type" value="Genomic_DNA"/>
</dbReference>
<comment type="caution">
    <text evidence="5">The sequence shown here is derived from an EMBL/GenBank/DDBJ whole genome shotgun (WGS) entry which is preliminary data.</text>
</comment>
<dbReference type="InterPro" id="IPR000182">
    <property type="entry name" value="GNAT_dom"/>
</dbReference>
<dbReference type="EC" id="2.4.2.30" evidence="5"/>
<evidence type="ECO:0000313" key="5">
    <source>
        <dbReference type="EMBL" id="VDI57938.1"/>
    </source>
</evidence>
<evidence type="ECO:0000256" key="2">
    <source>
        <dbReference type="ARBA" id="ARBA00023043"/>
    </source>
</evidence>
<keyword evidence="6" id="KW-1185">Reference proteome</keyword>
<dbReference type="GO" id="GO:0016747">
    <property type="term" value="F:acyltransferase activity, transferring groups other than amino-acyl groups"/>
    <property type="evidence" value="ECO:0007669"/>
    <property type="project" value="InterPro"/>
</dbReference>
<accession>A0A8B6G317</accession>
<evidence type="ECO:0000259" key="4">
    <source>
        <dbReference type="PROSITE" id="PS51186"/>
    </source>
</evidence>
<dbReference type="PROSITE" id="PS50297">
    <property type="entry name" value="ANK_REP_REGION"/>
    <property type="match status" value="3"/>
</dbReference>
<dbReference type="PANTHER" id="PTHR24180">
    <property type="entry name" value="CYCLIN-DEPENDENT KINASE INHIBITOR 2C-RELATED"/>
    <property type="match status" value="1"/>
</dbReference>
<dbReference type="PANTHER" id="PTHR24180:SF45">
    <property type="entry name" value="POLY [ADP-RIBOSE] POLYMERASE TANKYRASE"/>
    <property type="match status" value="1"/>
</dbReference>
<gene>
    <name evidence="5" type="ORF">MGAL_10B032584</name>
</gene>
<feature type="repeat" description="ANK" evidence="3">
    <location>
        <begin position="68"/>
        <end position="100"/>
    </location>
</feature>
<protein>
    <submittedName>
        <fullName evidence="5">Tankyrase</fullName>
        <ecNumber evidence="5">2.4.2.30</ecNumber>
    </submittedName>
</protein>
<evidence type="ECO:0000256" key="3">
    <source>
        <dbReference type="PROSITE-ProRule" id="PRU00023"/>
    </source>
</evidence>
<organism evidence="5 6">
    <name type="scientific">Mytilus galloprovincialis</name>
    <name type="common">Mediterranean mussel</name>
    <dbReference type="NCBI Taxonomy" id="29158"/>
    <lineage>
        <taxon>Eukaryota</taxon>
        <taxon>Metazoa</taxon>
        <taxon>Spiralia</taxon>
        <taxon>Lophotrochozoa</taxon>
        <taxon>Mollusca</taxon>
        <taxon>Bivalvia</taxon>
        <taxon>Autobranchia</taxon>
        <taxon>Pteriomorphia</taxon>
        <taxon>Mytilida</taxon>
        <taxon>Mytiloidea</taxon>
        <taxon>Mytilidae</taxon>
        <taxon>Mytilinae</taxon>
        <taxon>Mytilus</taxon>
    </lineage>
</organism>
<dbReference type="InterPro" id="IPR016181">
    <property type="entry name" value="Acyl_CoA_acyltransferase"/>
</dbReference>
<keyword evidence="1" id="KW-0677">Repeat</keyword>
<dbReference type="InterPro" id="IPR051637">
    <property type="entry name" value="Ank_repeat_dom-contain_49"/>
</dbReference>
<dbReference type="PRINTS" id="PR01415">
    <property type="entry name" value="ANKYRIN"/>
</dbReference>
<dbReference type="Pfam" id="PF12796">
    <property type="entry name" value="Ank_2"/>
    <property type="match status" value="2"/>
</dbReference>
<keyword evidence="5" id="KW-0328">Glycosyltransferase</keyword>
<dbReference type="CDD" id="cd04301">
    <property type="entry name" value="NAT_SF"/>
    <property type="match status" value="1"/>
</dbReference>
<evidence type="ECO:0000313" key="6">
    <source>
        <dbReference type="Proteomes" id="UP000596742"/>
    </source>
</evidence>
<dbReference type="GO" id="GO:0003950">
    <property type="term" value="F:NAD+ poly-ADP-ribosyltransferase activity"/>
    <property type="evidence" value="ECO:0007669"/>
    <property type="project" value="UniProtKB-EC"/>
</dbReference>
<name>A0A8B6G317_MYTGA</name>
<dbReference type="AlphaFoldDB" id="A0A8B6G317"/>
<keyword evidence="5" id="KW-0808">Transferase</keyword>
<dbReference type="InterPro" id="IPR002110">
    <property type="entry name" value="Ankyrin_rpt"/>
</dbReference>
<dbReference type="PROSITE" id="PS51186">
    <property type="entry name" value="GNAT"/>
    <property type="match status" value="1"/>
</dbReference>
<proteinExistence type="predicted"/>
<dbReference type="PROSITE" id="PS50088">
    <property type="entry name" value="ANK_REPEAT"/>
    <property type="match status" value="3"/>
</dbReference>
<dbReference type="SUPFAM" id="SSF48403">
    <property type="entry name" value="Ankyrin repeat"/>
    <property type="match status" value="1"/>
</dbReference>
<keyword evidence="2 3" id="KW-0040">ANK repeat</keyword>
<dbReference type="Proteomes" id="UP000596742">
    <property type="component" value="Unassembled WGS sequence"/>
</dbReference>
<feature type="repeat" description="ANK" evidence="3">
    <location>
        <begin position="134"/>
        <end position="166"/>
    </location>
</feature>
<feature type="domain" description="N-acetyltransferase" evidence="4">
    <location>
        <begin position="229"/>
        <end position="384"/>
    </location>
</feature>
<dbReference type="Pfam" id="PF13673">
    <property type="entry name" value="Acetyltransf_10"/>
    <property type="match status" value="1"/>
</dbReference>
<dbReference type="OrthoDB" id="2744543at2759"/>